<dbReference type="AlphaFoldDB" id="A0A382FS65"/>
<proteinExistence type="predicted"/>
<reference evidence="1" key="1">
    <citation type="submission" date="2018-05" db="EMBL/GenBank/DDBJ databases">
        <authorList>
            <person name="Lanie J.A."/>
            <person name="Ng W.-L."/>
            <person name="Kazmierczak K.M."/>
            <person name="Andrzejewski T.M."/>
            <person name="Davidsen T.M."/>
            <person name="Wayne K.J."/>
            <person name="Tettelin H."/>
            <person name="Glass J.I."/>
            <person name="Rusch D."/>
            <person name="Podicherti R."/>
            <person name="Tsui H.-C.T."/>
            <person name="Winkler M.E."/>
        </authorList>
    </citation>
    <scope>NUCLEOTIDE SEQUENCE</scope>
</reference>
<gene>
    <name evidence="1" type="ORF">METZ01_LOCUS218068</name>
</gene>
<dbReference type="InterPro" id="IPR014729">
    <property type="entry name" value="Rossmann-like_a/b/a_fold"/>
</dbReference>
<accession>A0A382FS65</accession>
<name>A0A382FS65_9ZZZZ</name>
<protein>
    <recommendedName>
        <fullName evidence="2">UspA domain-containing protein</fullName>
    </recommendedName>
</protein>
<dbReference type="Gene3D" id="3.40.50.620">
    <property type="entry name" value="HUPs"/>
    <property type="match status" value="1"/>
</dbReference>
<evidence type="ECO:0000313" key="1">
    <source>
        <dbReference type="EMBL" id="SVB65214.1"/>
    </source>
</evidence>
<evidence type="ECO:0008006" key="2">
    <source>
        <dbReference type="Google" id="ProtNLM"/>
    </source>
</evidence>
<organism evidence="1">
    <name type="scientific">marine metagenome</name>
    <dbReference type="NCBI Taxonomy" id="408172"/>
    <lineage>
        <taxon>unclassified sequences</taxon>
        <taxon>metagenomes</taxon>
        <taxon>ecological metagenomes</taxon>
    </lineage>
</organism>
<dbReference type="EMBL" id="UINC01051269">
    <property type="protein sequence ID" value="SVB65214.1"/>
    <property type="molecule type" value="Genomic_DNA"/>
</dbReference>
<feature type="non-terminal residue" evidence="1">
    <location>
        <position position="158"/>
    </location>
</feature>
<sequence>MKILIAVSSREYSEPTLRVGMKVAQAFQASTTIVDVGEKISAFNTNAVNLAQEQMESWNFYRPGINVLEWAFQYLAENHFIEPQYIQAGFPTKTLIEKGAARSEVFLEGTICEDVNLILRNGDIIAELRDEVQTGNFDVTIIGGSRKRKMAHDLVQYI</sequence>